<protein>
    <submittedName>
        <fullName evidence="1">Uncharacterized protein</fullName>
    </submittedName>
</protein>
<evidence type="ECO:0000313" key="2">
    <source>
        <dbReference type="Proteomes" id="UP000614047"/>
    </source>
</evidence>
<dbReference type="EMBL" id="JADOUA010000001">
    <property type="protein sequence ID" value="MBG6089924.1"/>
    <property type="molecule type" value="Genomic_DNA"/>
</dbReference>
<reference evidence="1" key="1">
    <citation type="submission" date="2020-11" db="EMBL/GenBank/DDBJ databases">
        <title>Sequencing the genomes of 1000 actinobacteria strains.</title>
        <authorList>
            <person name="Klenk H.-P."/>
        </authorList>
    </citation>
    <scope>NUCLEOTIDE SEQUENCE</scope>
    <source>
        <strain evidence="1">DSM 43175</strain>
    </source>
</reference>
<accession>A0A931DF18</accession>
<comment type="caution">
    <text evidence="1">The sequence shown here is derived from an EMBL/GenBank/DDBJ whole genome shotgun (WGS) entry which is preliminary data.</text>
</comment>
<organism evidence="1 2">
    <name type="scientific">Actinomadura viridis</name>
    <dbReference type="NCBI Taxonomy" id="58110"/>
    <lineage>
        <taxon>Bacteria</taxon>
        <taxon>Bacillati</taxon>
        <taxon>Actinomycetota</taxon>
        <taxon>Actinomycetes</taxon>
        <taxon>Streptosporangiales</taxon>
        <taxon>Thermomonosporaceae</taxon>
        <taxon>Actinomadura</taxon>
    </lineage>
</organism>
<proteinExistence type="predicted"/>
<name>A0A931DF18_9ACTN</name>
<gene>
    <name evidence="1" type="ORF">IW256_004037</name>
</gene>
<keyword evidence="2" id="KW-1185">Reference proteome</keyword>
<evidence type="ECO:0000313" key="1">
    <source>
        <dbReference type="EMBL" id="MBG6089924.1"/>
    </source>
</evidence>
<dbReference type="RefSeq" id="WP_197012463.1">
    <property type="nucleotide sequence ID" value="NZ_BAABES010000010.1"/>
</dbReference>
<dbReference type="AlphaFoldDB" id="A0A931DF18"/>
<sequence length="91" mass="10520">MPLEDRPEPVTAAEAGKRLDRRAASTIRWWAKRYNAVQLNRWGRAVYYDMRDLRVIEREISHGHEVPATPEERAAIAHRCPLREAERSAAA</sequence>
<dbReference type="Proteomes" id="UP000614047">
    <property type="component" value="Unassembled WGS sequence"/>
</dbReference>